<protein>
    <submittedName>
        <fullName evidence="1">Uncharacterized protein</fullName>
    </submittedName>
</protein>
<accession>A0AAD5GSW2</accession>
<reference evidence="1" key="1">
    <citation type="submission" date="2022-06" db="EMBL/GenBank/DDBJ databases">
        <title>Uncovering the hologenomic basis of an extraordinary plant invasion.</title>
        <authorList>
            <person name="Bieker V.C."/>
            <person name="Martin M.D."/>
            <person name="Gilbert T."/>
            <person name="Hodgins K."/>
            <person name="Battlay P."/>
            <person name="Petersen B."/>
            <person name="Wilson J."/>
        </authorList>
    </citation>
    <scope>NUCLEOTIDE SEQUENCE</scope>
    <source>
        <strain evidence="1">AA19_3_7</strain>
        <tissue evidence="1">Leaf</tissue>
    </source>
</reference>
<dbReference type="EMBL" id="JAMZMK010005226">
    <property type="protein sequence ID" value="KAI7753865.1"/>
    <property type="molecule type" value="Genomic_DNA"/>
</dbReference>
<feature type="non-terminal residue" evidence="1">
    <location>
        <position position="166"/>
    </location>
</feature>
<sequence>FLVVVVHAVVRRTGDLFLDEDADEAAALQTEKERDWKVLSICKNHQRLEVVPNVLHQREYQVIHRNYVVVADPLYSCFYICSDQQILGASVDLCSASIQRVDKLLIRQTSHIDAPWSVNKSGPCMAWLFKVMANESGRMGSFSIQLARSATEEPLYGSNTSVLEYG</sequence>
<organism evidence="1 2">
    <name type="scientific">Ambrosia artemisiifolia</name>
    <name type="common">Common ragweed</name>
    <dbReference type="NCBI Taxonomy" id="4212"/>
    <lineage>
        <taxon>Eukaryota</taxon>
        <taxon>Viridiplantae</taxon>
        <taxon>Streptophyta</taxon>
        <taxon>Embryophyta</taxon>
        <taxon>Tracheophyta</taxon>
        <taxon>Spermatophyta</taxon>
        <taxon>Magnoliopsida</taxon>
        <taxon>eudicotyledons</taxon>
        <taxon>Gunneridae</taxon>
        <taxon>Pentapetalae</taxon>
        <taxon>asterids</taxon>
        <taxon>campanulids</taxon>
        <taxon>Asterales</taxon>
        <taxon>Asteraceae</taxon>
        <taxon>Asteroideae</taxon>
        <taxon>Heliantheae alliance</taxon>
        <taxon>Heliantheae</taxon>
        <taxon>Ambrosia</taxon>
    </lineage>
</organism>
<dbReference type="Proteomes" id="UP001206925">
    <property type="component" value="Unassembled WGS sequence"/>
</dbReference>
<evidence type="ECO:0000313" key="1">
    <source>
        <dbReference type="EMBL" id="KAI7753865.1"/>
    </source>
</evidence>
<keyword evidence="2" id="KW-1185">Reference proteome</keyword>
<dbReference type="AlphaFoldDB" id="A0AAD5GSW2"/>
<gene>
    <name evidence="1" type="ORF">M8C21_025621</name>
</gene>
<evidence type="ECO:0000313" key="2">
    <source>
        <dbReference type="Proteomes" id="UP001206925"/>
    </source>
</evidence>
<name>A0AAD5GSW2_AMBAR</name>
<proteinExistence type="predicted"/>
<comment type="caution">
    <text evidence="1">The sequence shown here is derived from an EMBL/GenBank/DDBJ whole genome shotgun (WGS) entry which is preliminary data.</text>
</comment>